<dbReference type="PANTHER" id="PTHR28008">
    <property type="entry name" value="DOMAIN PROTEIN, PUTATIVE (AFU_ORTHOLOGUE AFUA_3G10980)-RELATED"/>
    <property type="match status" value="1"/>
</dbReference>
<name>A0A7G5XF64_9BACT</name>
<dbReference type="InterPro" id="IPR006976">
    <property type="entry name" value="VanZ-like"/>
</dbReference>
<dbReference type="Pfam" id="PF04892">
    <property type="entry name" value="VanZ"/>
    <property type="match status" value="1"/>
</dbReference>
<reference evidence="4" key="1">
    <citation type="submission" date="2020-08" db="EMBL/GenBank/DDBJ databases">
        <title>Lacibacter sp. S13-6-6 genome sequencing.</title>
        <authorList>
            <person name="Jin L."/>
        </authorList>
    </citation>
    <scope>NUCLEOTIDE SEQUENCE [LARGE SCALE GENOMIC DNA]</scope>
    <source>
        <strain evidence="4">S13-6-6</strain>
    </source>
</reference>
<gene>
    <name evidence="3" type="primary">vanZ</name>
    <name evidence="3" type="ORF">H4075_18910</name>
</gene>
<accession>A0A7G5XF64</accession>
<organism evidence="3 4">
    <name type="scientific">Lacibacter sediminis</name>
    <dbReference type="NCBI Taxonomy" id="2760713"/>
    <lineage>
        <taxon>Bacteria</taxon>
        <taxon>Pseudomonadati</taxon>
        <taxon>Bacteroidota</taxon>
        <taxon>Chitinophagia</taxon>
        <taxon>Chitinophagales</taxon>
        <taxon>Chitinophagaceae</taxon>
        <taxon>Lacibacter</taxon>
    </lineage>
</organism>
<dbReference type="EMBL" id="CP060007">
    <property type="protein sequence ID" value="QNA44117.1"/>
    <property type="molecule type" value="Genomic_DNA"/>
</dbReference>
<sequence>MKQQLRKYLYTKWPAIIWSVIIFLLLVMPPINIDQEKPITFSGLDKAIHFLLFGIMLWLWGYYQKTVSSARKNPVLQLFFITIVVIAYGIAMEYVQDWVGRDFDVWDMVADAAGAITAFFILLVQKEDPGGNRGRNQN</sequence>
<feature type="transmembrane region" description="Helical" evidence="1">
    <location>
        <begin position="9"/>
        <end position="27"/>
    </location>
</feature>
<keyword evidence="1" id="KW-0812">Transmembrane</keyword>
<feature type="transmembrane region" description="Helical" evidence="1">
    <location>
        <begin position="47"/>
        <end position="63"/>
    </location>
</feature>
<keyword evidence="1" id="KW-0472">Membrane</keyword>
<protein>
    <submittedName>
        <fullName evidence="3">VanZ family protein</fullName>
    </submittedName>
</protein>
<evidence type="ECO:0000259" key="2">
    <source>
        <dbReference type="Pfam" id="PF04892"/>
    </source>
</evidence>
<keyword evidence="4" id="KW-1185">Reference proteome</keyword>
<feature type="domain" description="VanZ-like" evidence="2">
    <location>
        <begin position="37"/>
        <end position="123"/>
    </location>
</feature>
<dbReference type="RefSeq" id="WP_182802379.1">
    <property type="nucleotide sequence ID" value="NZ_CP060007.1"/>
</dbReference>
<evidence type="ECO:0000313" key="4">
    <source>
        <dbReference type="Proteomes" id="UP000515344"/>
    </source>
</evidence>
<dbReference type="PANTHER" id="PTHR28008:SF1">
    <property type="entry name" value="DOMAIN PROTEIN, PUTATIVE (AFU_ORTHOLOGUE AFUA_3G10980)-RELATED"/>
    <property type="match status" value="1"/>
</dbReference>
<proteinExistence type="predicted"/>
<dbReference type="Proteomes" id="UP000515344">
    <property type="component" value="Chromosome"/>
</dbReference>
<evidence type="ECO:0000313" key="3">
    <source>
        <dbReference type="EMBL" id="QNA44117.1"/>
    </source>
</evidence>
<feature type="transmembrane region" description="Helical" evidence="1">
    <location>
        <begin position="108"/>
        <end position="125"/>
    </location>
</feature>
<dbReference type="NCBIfam" id="NF037970">
    <property type="entry name" value="vanZ_1"/>
    <property type="match status" value="1"/>
</dbReference>
<dbReference type="KEGG" id="lacs:H4075_18910"/>
<dbReference type="AlphaFoldDB" id="A0A7G5XF64"/>
<evidence type="ECO:0000256" key="1">
    <source>
        <dbReference type="SAM" id="Phobius"/>
    </source>
</evidence>
<keyword evidence="1" id="KW-1133">Transmembrane helix</keyword>
<feature type="transmembrane region" description="Helical" evidence="1">
    <location>
        <begin position="75"/>
        <end position="96"/>
    </location>
</feature>